<dbReference type="Pfam" id="PF03732">
    <property type="entry name" value="Retrotrans_gag"/>
    <property type="match status" value="1"/>
</dbReference>
<dbReference type="GeneID" id="113713977"/>
<evidence type="ECO:0000313" key="2">
    <source>
        <dbReference type="Proteomes" id="UP001652660"/>
    </source>
</evidence>
<protein>
    <recommendedName>
        <fullName evidence="1">Retrotransposon gag domain-containing protein</fullName>
    </recommendedName>
</protein>
<feature type="domain" description="Retrotransposon gag" evidence="1">
    <location>
        <begin position="81"/>
        <end position="142"/>
    </location>
</feature>
<dbReference type="PANTHER" id="PTHR33223">
    <property type="entry name" value="CCHC-TYPE DOMAIN-CONTAINING PROTEIN"/>
    <property type="match status" value="1"/>
</dbReference>
<dbReference type="InterPro" id="IPR005162">
    <property type="entry name" value="Retrotrans_gag_dom"/>
</dbReference>
<gene>
    <name evidence="3" type="primary">LOC113713977</name>
</gene>
<dbReference type="Proteomes" id="UP001652660">
    <property type="component" value="Chromosome 10c"/>
</dbReference>
<reference evidence="2" key="1">
    <citation type="journal article" date="2025" name="Foods">
        <title>Unveiling the Microbial Signatures of Arabica Coffee Cherries: Insights into Ripeness Specific Diversity, Functional Traits, and Implications for Quality and Safety.</title>
        <authorList>
            <consortium name="RefSeq"/>
            <person name="Tenea G.N."/>
            <person name="Cifuentes V."/>
            <person name="Reyes P."/>
            <person name="Cevallos-Vallejos M."/>
        </authorList>
    </citation>
    <scope>NUCLEOTIDE SEQUENCE [LARGE SCALE GENOMIC DNA]</scope>
</reference>
<dbReference type="OrthoDB" id="1689420at2759"/>
<accession>A0A6P6UV90</accession>
<organism evidence="2 3">
    <name type="scientific">Coffea arabica</name>
    <name type="common">Arabian coffee</name>
    <dbReference type="NCBI Taxonomy" id="13443"/>
    <lineage>
        <taxon>Eukaryota</taxon>
        <taxon>Viridiplantae</taxon>
        <taxon>Streptophyta</taxon>
        <taxon>Embryophyta</taxon>
        <taxon>Tracheophyta</taxon>
        <taxon>Spermatophyta</taxon>
        <taxon>Magnoliopsida</taxon>
        <taxon>eudicotyledons</taxon>
        <taxon>Gunneridae</taxon>
        <taxon>Pentapetalae</taxon>
        <taxon>asterids</taxon>
        <taxon>lamiids</taxon>
        <taxon>Gentianales</taxon>
        <taxon>Rubiaceae</taxon>
        <taxon>Ixoroideae</taxon>
        <taxon>Gardenieae complex</taxon>
        <taxon>Bertiereae - Coffeeae clade</taxon>
        <taxon>Coffeeae</taxon>
        <taxon>Coffea</taxon>
    </lineage>
</organism>
<dbReference type="RefSeq" id="XP_027093577.1">
    <property type="nucleotide sequence ID" value="XM_027237776.1"/>
</dbReference>
<dbReference type="PANTHER" id="PTHR33223:SF3">
    <property type="match status" value="1"/>
</dbReference>
<proteinExistence type="predicted"/>
<evidence type="ECO:0000313" key="3">
    <source>
        <dbReference type="RefSeq" id="XP_027093577.1"/>
    </source>
</evidence>
<reference evidence="3" key="2">
    <citation type="submission" date="2025-08" db="UniProtKB">
        <authorList>
            <consortium name="RefSeq"/>
        </authorList>
    </citation>
    <scope>IDENTIFICATION</scope>
    <source>
        <tissue evidence="3">Leaves</tissue>
    </source>
</reference>
<dbReference type="AlphaFoldDB" id="A0A6P6UV90"/>
<evidence type="ECO:0000259" key="1">
    <source>
        <dbReference type="Pfam" id="PF03732"/>
    </source>
</evidence>
<name>A0A6P6UV90_COFAR</name>
<keyword evidence="2" id="KW-1185">Reference proteome</keyword>
<sequence>MADERTLREFATSYLNQQPLCITYPALDVPFELKFGLIHLLPSFHGLPGEDPHKHLKEFHMVCSTMKPQGVIEKQIKLRDFPFSLADKAKDLLYYLPSGSITTWAETKTQFLKKLFPASWATSIRKDICGIRQFNGETLHEY</sequence>